<evidence type="ECO:0000256" key="7">
    <source>
        <dbReference type="ARBA" id="ARBA00038354"/>
    </source>
</evidence>
<dbReference type="EC" id="3.1.7.2" evidence="5"/>
<evidence type="ECO:0000256" key="5">
    <source>
        <dbReference type="ARBA" id="ARBA00024387"/>
    </source>
</evidence>
<dbReference type="Pfam" id="PF13328">
    <property type="entry name" value="HD_4"/>
    <property type="match status" value="1"/>
</dbReference>
<evidence type="ECO:0000259" key="12">
    <source>
        <dbReference type="PROSITE" id="PS51831"/>
    </source>
</evidence>
<name>A0A1Y1M6C2_PHOPY</name>
<evidence type="ECO:0000256" key="8">
    <source>
        <dbReference type="ARBA" id="ARBA00040793"/>
    </source>
</evidence>
<evidence type="ECO:0000313" key="13">
    <source>
        <dbReference type="EMBL" id="JAV80140.1"/>
    </source>
</evidence>
<evidence type="ECO:0000256" key="11">
    <source>
        <dbReference type="ARBA" id="ARBA00047968"/>
    </source>
</evidence>
<comment type="function">
    <text evidence="6">ppGpp hydrolyzing enzyme involved in starvation response.</text>
</comment>
<dbReference type="PANTHER" id="PTHR46246">
    <property type="entry name" value="GUANOSINE-3',5'-BIS(DIPHOSPHATE) 3'-PYROPHOSPHOHYDROLASE MESH1"/>
    <property type="match status" value="1"/>
</dbReference>
<dbReference type="EMBL" id="GEZM01041822">
    <property type="protein sequence ID" value="JAV80140.1"/>
    <property type="molecule type" value="Transcribed_RNA"/>
</dbReference>
<dbReference type="CDD" id="cd00077">
    <property type="entry name" value="HDc"/>
    <property type="match status" value="1"/>
</dbReference>
<evidence type="ECO:0000256" key="4">
    <source>
        <dbReference type="ARBA" id="ARBA00023211"/>
    </source>
</evidence>
<dbReference type="InterPro" id="IPR003607">
    <property type="entry name" value="HD/PDEase_dom"/>
</dbReference>
<dbReference type="InterPro" id="IPR052194">
    <property type="entry name" value="MESH1"/>
</dbReference>
<sequence length="185" mass="20996">MSSTSNNSSNTVETLIKCINFAAVKHRDQRRLDPEDTPYINHPIGVAYILTNEAKVTDINVIQAAILHDTVEDTNTTFTEIEEHFGSKVCSIVAEVTDDKSLPKHERKALQIEHAPTCSPEAKLVKLADKLYNLRDLERAVPRKWTADRVKQYFNWSKKVVDGLRGSNKSMEDSLDALFKKREVK</sequence>
<dbReference type="PROSITE" id="PS51831">
    <property type="entry name" value="HD"/>
    <property type="match status" value="1"/>
</dbReference>
<comment type="cofactor">
    <cofactor evidence="1">
        <name>Mn(2+)</name>
        <dbReference type="ChEBI" id="CHEBI:29035"/>
    </cofactor>
</comment>
<evidence type="ECO:0000256" key="2">
    <source>
        <dbReference type="ARBA" id="ARBA00022723"/>
    </source>
</evidence>
<dbReference type="EMBL" id="GEZM01041823">
    <property type="protein sequence ID" value="JAV80137.1"/>
    <property type="molecule type" value="Transcribed_RNA"/>
</dbReference>
<proteinExistence type="inferred from homology"/>
<keyword evidence="3" id="KW-0378">Hydrolase</keyword>
<dbReference type="SMART" id="SM00471">
    <property type="entry name" value="HDc"/>
    <property type="match status" value="1"/>
</dbReference>
<comment type="similarity">
    <text evidence="7">Belongs to the MESH1 family.</text>
</comment>
<evidence type="ECO:0000256" key="10">
    <source>
        <dbReference type="ARBA" id="ARBA00041770"/>
    </source>
</evidence>
<reference evidence="13" key="1">
    <citation type="journal article" date="2016" name="Sci. Rep.">
        <title>Molecular characterization of firefly nuptial gifts: a multi-omics approach sheds light on postcopulatory sexual selection.</title>
        <authorList>
            <person name="Al-Wathiqui N."/>
            <person name="Fallon T.R."/>
            <person name="South A."/>
            <person name="Weng J.K."/>
            <person name="Lewis S.M."/>
        </authorList>
    </citation>
    <scope>NUCLEOTIDE SEQUENCE</scope>
</reference>
<dbReference type="InterPro" id="IPR006674">
    <property type="entry name" value="HD_domain"/>
</dbReference>
<dbReference type="Gene3D" id="1.10.3210.10">
    <property type="entry name" value="Hypothetical protein af1432"/>
    <property type="match status" value="1"/>
</dbReference>
<keyword evidence="4" id="KW-0464">Manganese</keyword>
<dbReference type="FunFam" id="1.10.3210.10:FF:000012">
    <property type="entry name" value="HD domain containing 3"/>
    <property type="match status" value="1"/>
</dbReference>
<organism evidence="13">
    <name type="scientific">Photinus pyralis</name>
    <name type="common">Common eastern firefly</name>
    <name type="synonym">Lampyris pyralis</name>
    <dbReference type="NCBI Taxonomy" id="7054"/>
    <lineage>
        <taxon>Eukaryota</taxon>
        <taxon>Metazoa</taxon>
        <taxon>Ecdysozoa</taxon>
        <taxon>Arthropoda</taxon>
        <taxon>Hexapoda</taxon>
        <taxon>Insecta</taxon>
        <taxon>Pterygota</taxon>
        <taxon>Neoptera</taxon>
        <taxon>Endopterygota</taxon>
        <taxon>Coleoptera</taxon>
        <taxon>Polyphaga</taxon>
        <taxon>Elateriformia</taxon>
        <taxon>Elateroidea</taxon>
        <taxon>Lampyridae</taxon>
        <taxon>Lampyrinae</taxon>
        <taxon>Photinus</taxon>
    </lineage>
</organism>
<dbReference type="PANTHER" id="PTHR46246:SF1">
    <property type="entry name" value="GUANOSINE-3',5'-BIS(DIPHOSPHATE) 3'-PYROPHOSPHOHYDROLASE MESH1"/>
    <property type="match status" value="1"/>
</dbReference>
<dbReference type="GO" id="GO:0008893">
    <property type="term" value="F:guanosine-3',5'-bis(diphosphate) 3'-diphosphatase activity"/>
    <property type="evidence" value="ECO:0007669"/>
    <property type="project" value="UniProtKB-EC"/>
</dbReference>
<evidence type="ECO:0000256" key="6">
    <source>
        <dbReference type="ARBA" id="ARBA00037781"/>
    </source>
</evidence>
<accession>A0A1Y1M6C2</accession>
<dbReference type="GO" id="GO:0046872">
    <property type="term" value="F:metal ion binding"/>
    <property type="evidence" value="ECO:0007669"/>
    <property type="project" value="UniProtKB-KW"/>
</dbReference>
<evidence type="ECO:0000256" key="1">
    <source>
        <dbReference type="ARBA" id="ARBA00001936"/>
    </source>
</evidence>
<evidence type="ECO:0000256" key="3">
    <source>
        <dbReference type="ARBA" id="ARBA00022801"/>
    </source>
</evidence>
<protein>
    <recommendedName>
        <fullName evidence="8">Guanosine-3',5'-bis(diphosphate) 3'-pyrophosphohydrolase MESH1</fullName>
        <ecNumber evidence="5">3.1.7.2</ecNumber>
    </recommendedName>
    <alternativeName>
        <fullName evidence="9">Metazoan SpoT homolog 1</fullName>
    </alternativeName>
    <alternativeName>
        <fullName evidence="10">Penta-phosphate guanosine-3'-pyrophosphohydrolase</fullName>
    </alternativeName>
</protein>
<evidence type="ECO:0000256" key="9">
    <source>
        <dbReference type="ARBA" id="ARBA00041464"/>
    </source>
</evidence>
<keyword evidence="2" id="KW-0479">Metal-binding</keyword>
<feature type="domain" description="HD" evidence="12">
    <location>
        <begin position="39"/>
        <end position="134"/>
    </location>
</feature>
<dbReference type="SUPFAM" id="SSF109604">
    <property type="entry name" value="HD-domain/PDEase-like"/>
    <property type="match status" value="1"/>
</dbReference>
<dbReference type="AlphaFoldDB" id="A0A1Y1M6C2"/>
<comment type="catalytic activity">
    <reaction evidence="11">
        <text>guanosine 3',5'-bis(diphosphate) + H2O = GDP + diphosphate + H(+)</text>
        <dbReference type="Rhea" id="RHEA:14253"/>
        <dbReference type="ChEBI" id="CHEBI:15377"/>
        <dbReference type="ChEBI" id="CHEBI:15378"/>
        <dbReference type="ChEBI" id="CHEBI:33019"/>
        <dbReference type="ChEBI" id="CHEBI:58189"/>
        <dbReference type="ChEBI" id="CHEBI:77828"/>
        <dbReference type="EC" id="3.1.7.2"/>
    </reaction>
</comment>